<dbReference type="KEGG" id="mlr:MELLADRAFT_79297"/>
<dbReference type="AlphaFoldDB" id="F4S571"/>
<protein>
    <submittedName>
        <fullName evidence="2">Uncharacterized protein</fullName>
    </submittedName>
</protein>
<feature type="compositionally biased region" description="Polar residues" evidence="1">
    <location>
        <begin position="149"/>
        <end position="159"/>
    </location>
</feature>
<name>F4S571_MELLP</name>
<dbReference type="VEuPathDB" id="FungiDB:MELLADRAFT_79297"/>
<dbReference type="InParanoid" id="F4S571"/>
<feature type="region of interest" description="Disordered" evidence="1">
    <location>
        <begin position="434"/>
        <end position="458"/>
    </location>
</feature>
<feature type="compositionally biased region" description="Polar residues" evidence="1">
    <location>
        <begin position="336"/>
        <end position="345"/>
    </location>
</feature>
<sequence length="545" mass="63772">MINITTHQFAPSLRSNVYDTSQFPFSEKFQIKDHREIDGDDEDDGLDSLDSLMISKKRSNVNEDINSSIPPSKFQPDVMKIDLDQFKSIPSFDLNSINSLSKLSQFQTNVINHFQKFPEDCSKSNQARKIIHDFRRKILQKNFKESDETQTPSKSNQDWSESETIDQESNNQPFDRLIYLLDRYTDYCHSIHLSPWPIHHLKVVIWIQGDVVSTKTRVVPLRKSVRCYVTSLETVRLKTYHLFDHDCEGDEKMLMNSEVLLEILEQLPITRSTINPFHSNLVQNSNSDHEAFDQFNHGSNKLGNFDRVSILRVLNDQSGDHKLEIALNSIREARRQSQVSQNGYKNSKKFSKPKPDPHLHTLNRYQTFCKSIGIPVFPIESVRVSIWLKESVLCLINEPNQEEEDERNSLRYKVSLRTVQVYLSRLEYARWEEESNSTRPSTRRSSSESNSLRTDREEIETIGSKRRWSSLEIDERSEKDLIMVHKGHISYILCDEDYYSIEEKKIKLESDWKVNPLSVPRSYYDYENPRKTFLPSFDRSLLSSV</sequence>
<feature type="compositionally biased region" description="Low complexity" evidence="1">
    <location>
        <begin position="437"/>
        <end position="452"/>
    </location>
</feature>
<proteinExistence type="predicted"/>
<dbReference type="Proteomes" id="UP000001072">
    <property type="component" value="Unassembled WGS sequence"/>
</dbReference>
<feature type="region of interest" description="Disordered" evidence="1">
    <location>
        <begin position="336"/>
        <end position="358"/>
    </location>
</feature>
<keyword evidence="3" id="KW-1185">Reference proteome</keyword>
<accession>F4S571</accession>
<evidence type="ECO:0000313" key="2">
    <source>
        <dbReference type="EMBL" id="EGG00213.1"/>
    </source>
</evidence>
<dbReference type="HOGENOM" id="CLU_499735_0_0_1"/>
<dbReference type="OrthoDB" id="2497431at2759"/>
<organism evidence="3">
    <name type="scientific">Melampsora larici-populina (strain 98AG31 / pathotype 3-4-7)</name>
    <name type="common">Poplar leaf rust fungus</name>
    <dbReference type="NCBI Taxonomy" id="747676"/>
    <lineage>
        <taxon>Eukaryota</taxon>
        <taxon>Fungi</taxon>
        <taxon>Dikarya</taxon>
        <taxon>Basidiomycota</taxon>
        <taxon>Pucciniomycotina</taxon>
        <taxon>Pucciniomycetes</taxon>
        <taxon>Pucciniales</taxon>
        <taxon>Melampsoraceae</taxon>
        <taxon>Melampsora</taxon>
    </lineage>
</organism>
<gene>
    <name evidence="2" type="ORF">MELLADRAFT_79297</name>
</gene>
<evidence type="ECO:0000256" key="1">
    <source>
        <dbReference type="SAM" id="MobiDB-lite"/>
    </source>
</evidence>
<dbReference type="EMBL" id="GL883150">
    <property type="protein sequence ID" value="EGG00213.1"/>
    <property type="molecule type" value="Genomic_DNA"/>
</dbReference>
<dbReference type="RefSeq" id="XP_007416616.1">
    <property type="nucleotide sequence ID" value="XM_007416554.1"/>
</dbReference>
<evidence type="ECO:0000313" key="3">
    <source>
        <dbReference type="Proteomes" id="UP000001072"/>
    </source>
</evidence>
<reference evidence="3" key="1">
    <citation type="journal article" date="2011" name="Proc. Natl. Acad. Sci. U.S.A.">
        <title>Obligate biotrophy features unraveled by the genomic analysis of rust fungi.</title>
        <authorList>
            <person name="Duplessis S."/>
            <person name="Cuomo C.A."/>
            <person name="Lin Y.-C."/>
            <person name="Aerts A."/>
            <person name="Tisserant E."/>
            <person name="Veneault-Fourrey C."/>
            <person name="Joly D.L."/>
            <person name="Hacquard S."/>
            <person name="Amselem J."/>
            <person name="Cantarel B.L."/>
            <person name="Chiu R."/>
            <person name="Coutinho P.M."/>
            <person name="Feau N."/>
            <person name="Field M."/>
            <person name="Frey P."/>
            <person name="Gelhaye E."/>
            <person name="Goldberg J."/>
            <person name="Grabherr M.G."/>
            <person name="Kodira C.D."/>
            <person name="Kohler A."/>
            <person name="Kuees U."/>
            <person name="Lindquist E.A."/>
            <person name="Lucas S.M."/>
            <person name="Mago R."/>
            <person name="Mauceli E."/>
            <person name="Morin E."/>
            <person name="Murat C."/>
            <person name="Pangilinan J.L."/>
            <person name="Park R."/>
            <person name="Pearson M."/>
            <person name="Quesneville H."/>
            <person name="Rouhier N."/>
            <person name="Sakthikumar S."/>
            <person name="Salamov A.A."/>
            <person name="Schmutz J."/>
            <person name="Selles B."/>
            <person name="Shapiro H."/>
            <person name="Tanguay P."/>
            <person name="Tuskan G.A."/>
            <person name="Henrissat B."/>
            <person name="Van de Peer Y."/>
            <person name="Rouze P."/>
            <person name="Ellis J.G."/>
            <person name="Dodds P.N."/>
            <person name="Schein J.E."/>
            <person name="Zhong S."/>
            <person name="Hamelin R.C."/>
            <person name="Grigoriev I.V."/>
            <person name="Szabo L.J."/>
            <person name="Martin F."/>
        </authorList>
    </citation>
    <scope>NUCLEOTIDE SEQUENCE [LARGE SCALE GENOMIC DNA]</scope>
    <source>
        <strain evidence="3">98AG31 / pathotype 3-4-7</strain>
    </source>
</reference>
<dbReference type="GeneID" id="18933248"/>
<feature type="region of interest" description="Disordered" evidence="1">
    <location>
        <begin position="142"/>
        <end position="168"/>
    </location>
</feature>